<feature type="coiled-coil region" evidence="13">
    <location>
        <begin position="113"/>
        <end position="143"/>
    </location>
</feature>
<keyword evidence="8" id="KW-0067">ATP-binding</keyword>
<evidence type="ECO:0000256" key="7">
    <source>
        <dbReference type="ARBA" id="ARBA00022806"/>
    </source>
</evidence>
<evidence type="ECO:0000256" key="1">
    <source>
        <dbReference type="ARBA" id="ARBA00001966"/>
    </source>
</evidence>
<dbReference type="InterPro" id="IPR006555">
    <property type="entry name" value="ATP-dep_Helicase_C"/>
</dbReference>
<feature type="domain" description="Helicase ATP-binding" evidence="14">
    <location>
        <begin position="17"/>
        <end position="421"/>
    </location>
</feature>
<dbReference type="InterPro" id="IPR010614">
    <property type="entry name" value="RAD3-like_helicase_DEAD"/>
</dbReference>
<dbReference type="Pfam" id="PF13307">
    <property type="entry name" value="Helicase_C_2"/>
    <property type="match status" value="1"/>
</dbReference>
<evidence type="ECO:0000256" key="2">
    <source>
        <dbReference type="ARBA" id="ARBA00004123"/>
    </source>
</evidence>
<evidence type="ECO:0000256" key="9">
    <source>
        <dbReference type="ARBA" id="ARBA00023004"/>
    </source>
</evidence>
<name>A0A9P0E7B7_NEZVI</name>
<dbReference type="InterPro" id="IPR014013">
    <property type="entry name" value="Helic_SF1/SF2_ATP-bd_DinG/Rad3"/>
</dbReference>
<evidence type="ECO:0000259" key="14">
    <source>
        <dbReference type="PROSITE" id="PS51193"/>
    </source>
</evidence>
<dbReference type="GO" id="GO:0005634">
    <property type="term" value="C:nucleus"/>
    <property type="evidence" value="ECO:0007669"/>
    <property type="project" value="UniProtKB-SubCell"/>
</dbReference>
<dbReference type="PROSITE" id="PS00690">
    <property type="entry name" value="DEAH_ATP_HELICASE"/>
    <property type="match status" value="1"/>
</dbReference>
<dbReference type="Gene3D" id="3.40.50.300">
    <property type="entry name" value="P-loop containing nucleotide triphosphate hydrolases"/>
    <property type="match status" value="3"/>
</dbReference>
<evidence type="ECO:0000256" key="8">
    <source>
        <dbReference type="ARBA" id="ARBA00022840"/>
    </source>
</evidence>
<dbReference type="PANTHER" id="PTHR11472">
    <property type="entry name" value="DNA REPAIR DEAD HELICASE RAD3/XP-D SUBFAMILY MEMBER"/>
    <property type="match status" value="1"/>
</dbReference>
<dbReference type="SUPFAM" id="SSF52540">
    <property type="entry name" value="P-loop containing nucleoside triphosphate hydrolases"/>
    <property type="match status" value="1"/>
</dbReference>
<protein>
    <recommendedName>
        <fullName evidence="14">Helicase ATP-binding domain-containing protein</fullName>
    </recommendedName>
</protein>
<evidence type="ECO:0000313" key="15">
    <source>
        <dbReference type="EMBL" id="CAH1389749.1"/>
    </source>
</evidence>
<organism evidence="15 16">
    <name type="scientific">Nezara viridula</name>
    <name type="common">Southern green stink bug</name>
    <name type="synonym">Cimex viridulus</name>
    <dbReference type="NCBI Taxonomy" id="85310"/>
    <lineage>
        <taxon>Eukaryota</taxon>
        <taxon>Metazoa</taxon>
        <taxon>Ecdysozoa</taxon>
        <taxon>Arthropoda</taxon>
        <taxon>Hexapoda</taxon>
        <taxon>Insecta</taxon>
        <taxon>Pterygota</taxon>
        <taxon>Neoptera</taxon>
        <taxon>Paraneoptera</taxon>
        <taxon>Hemiptera</taxon>
        <taxon>Heteroptera</taxon>
        <taxon>Panheteroptera</taxon>
        <taxon>Pentatomomorpha</taxon>
        <taxon>Pentatomoidea</taxon>
        <taxon>Pentatomidae</taxon>
        <taxon>Pentatominae</taxon>
        <taxon>Nezara</taxon>
    </lineage>
</organism>
<dbReference type="PROSITE" id="PS51193">
    <property type="entry name" value="HELICASE_ATP_BIND_2"/>
    <property type="match status" value="1"/>
</dbReference>
<dbReference type="FunFam" id="3.40.50.300:FF:001250">
    <property type="entry name" value="Putative ATP-dependent RNA helicase DDX11"/>
    <property type="match status" value="1"/>
</dbReference>
<gene>
    <name evidence="15" type="ORF">NEZAVI_LOCUS1082</name>
</gene>
<dbReference type="GO" id="GO:0006974">
    <property type="term" value="P:DNA damage response"/>
    <property type="evidence" value="ECO:0007669"/>
    <property type="project" value="UniProtKB-ARBA"/>
</dbReference>
<dbReference type="OrthoDB" id="267079at2759"/>
<dbReference type="InterPro" id="IPR045028">
    <property type="entry name" value="DinG/Rad3-like"/>
</dbReference>
<dbReference type="SMART" id="SM00491">
    <property type="entry name" value="HELICc2"/>
    <property type="match status" value="1"/>
</dbReference>
<dbReference type="GO" id="GO:0034085">
    <property type="term" value="P:establishment of sister chromatid cohesion"/>
    <property type="evidence" value="ECO:0007669"/>
    <property type="project" value="TreeGrafter"/>
</dbReference>
<evidence type="ECO:0000256" key="4">
    <source>
        <dbReference type="ARBA" id="ARBA00022723"/>
    </source>
</evidence>
<keyword evidence="7" id="KW-0347">Helicase</keyword>
<dbReference type="GO" id="GO:0016818">
    <property type="term" value="F:hydrolase activity, acting on acid anhydrides, in phosphorus-containing anhydrides"/>
    <property type="evidence" value="ECO:0007669"/>
    <property type="project" value="InterPro"/>
</dbReference>
<keyword evidence="6" id="KW-0378">Hydrolase</keyword>
<keyword evidence="16" id="KW-1185">Reference proteome</keyword>
<evidence type="ECO:0000256" key="13">
    <source>
        <dbReference type="SAM" id="Coils"/>
    </source>
</evidence>
<dbReference type="InterPro" id="IPR027417">
    <property type="entry name" value="P-loop_NTPase"/>
</dbReference>
<evidence type="ECO:0000256" key="12">
    <source>
        <dbReference type="ARBA" id="ARBA00023242"/>
    </source>
</evidence>
<comment type="cofactor">
    <cofactor evidence="1">
        <name>[4Fe-4S] cluster</name>
        <dbReference type="ChEBI" id="CHEBI:49883"/>
    </cofactor>
</comment>
<evidence type="ECO:0000313" key="16">
    <source>
        <dbReference type="Proteomes" id="UP001152798"/>
    </source>
</evidence>
<dbReference type="InterPro" id="IPR002464">
    <property type="entry name" value="DNA/RNA_helicase_DEAH_CS"/>
</dbReference>
<dbReference type="AlphaFoldDB" id="A0A9P0E7B7"/>
<keyword evidence="10" id="KW-0411">Iron-sulfur</keyword>
<evidence type="ECO:0000256" key="5">
    <source>
        <dbReference type="ARBA" id="ARBA00022741"/>
    </source>
</evidence>
<dbReference type="PANTHER" id="PTHR11472:SF41">
    <property type="entry name" value="ATP-DEPENDENT DNA HELICASE DDX11-RELATED"/>
    <property type="match status" value="1"/>
</dbReference>
<dbReference type="GO" id="GO:0051536">
    <property type="term" value="F:iron-sulfur cluster binding"/>
    <property type="evidence" value="ECO:0007669"/>
    <property type="project" value="UniProtKB-KW"/>
</dbReference>
<keyword evidence="4" id="KW-0479">Metal-binding</keyword>
<dbReference type="GO" id="GO:0046872">
    <property type="term" value="F:metal ion binding"/>
    <property type="evidence" value="ECO:0007669"/>
    <property type="project" value="UniProtKB-KW"/>
</dbReference>
<comment type="subcellular location">
    <subcellularLocation>
        <location evidence="2">Nucleus</location>
    </subcellularLocation>
</comment>
<dbReference type="Proteomes" id="UP001152798">
    <property type="component" value="Chromosome 1"/>
</dbReference>
<keyword evidence="11" id="KW-0413">Isomerase</keyword>
<comment type="similarity">
    <text evidence="3">Belongs to the DEAD box helicase family. DEAH subfamily. DDX11/CHL1 sub-subfamily.</text>
</comment>
<dbReference type="SMART" id="SM00488">
    <property type="entry name" value="DEXDc2"/>
    <property type="match status" value="1"/>
</dbReference>
<dbReference type="InterPro" id="IPR006554">
    <property type="entry name" value="Helicase-like_DEXD_c2"/>
</dbReference>
<keyword evidence="5" id="KW-0547">Nucleotide-binding</keyword>
<evidence type="ECO:0000256" key="6">
    <source>
        <dbReference type="ARBA" id="ARBA00022801"/>
    </source>
</evidence>
<keyword evidence="9" id="KW-0408">Iron</keyword>
<dbReference type="GO" id="GO:0003677">
    <property type="term" value="F:DNA binding"/>
    <property type="evidence" value="ECO:0007669"/>
    <property type="project" value="InterPro"/>
</dbReference>
<accession>A0A9P0E7B7</accession>
<sequence>MGETVIALDLCKEKLIPPADFNFPFSPYPIQTDFMKNLYTAIEERKLGIFESPTGTGKSLSIICSALAWLKDHKEREINDLKKAISSFSIKSDKQSTDWLSDQIIDMKNNSIKVKLQKRLEKIEKSNEKFETVKKRIQEAQKKKVFHGVKNTTSKLSTDSNILKTNGMPEFTDEETLLLDEFTDGIPSEESSEDENELDEKCIDTKIIFCSRTHSQLSQFISELKKTVHANHIRVAPLASRQSYCINKDVNKYHSLSLVNEKCLQLQRDNKAKVTLEGESGEKIKQKKCGSGCPKMKGITDLGEQLVATILDVEEFKAIGEKTGSCPYYASRSAVSNAELVIVPYNTLLHKNTREACGLEIENSVIIIDEAHNILETISSIHSSQVSGAQLTLAYNQLTMYKDKYEKKFSPTNLMYLKQVIYVVGSLVKLIGGKPGCGNGEASGTVIGTKIYTIYDFISCAQIDIFNMYKLVSFCHKTKLTHKLSGFTELHAPVVHLKPKPNAVGGIKGFLNSISKSIPVKEEPENETEQSSSQPLSVILSLLENLTLNNKEGRIVVSISNTVGKSVIKFLLLEPAIAVTDIISKARSVILAGGTMEPKGELKERLFIACGADPQRIMEFSCSHIIPPNQILPIVLTKGPTGKPLDFSYDSRSSLATINEFGRVLVNICNIVPAGIVCFFPSYEYENTIFEHLNKHGIIENISKKKQVFREPKKTGGVDEVLSGYAKAVKTAKGKNGALLFSVVGGKLSEGLNFSDELGRCVIVVGMPYPNIKSPELIEKMKYLEQNIRNGAGKEHYEACCMKAVNQSIGRAIRHRSDFATVLLLDQRYSSQKVLNLLPAWIMKSLKIQEQFPQALAAVVKFFKQHDTTESASSATAFVNEA</sequence>
<dbReference type="GO" id="GO:0005524">
    <property type="term" value="F:ATP binding"/>
    <property type="evidence" value="ECO:0007669"/>
    <property type="project" value="UniProtKB-KW"/>
</dbReference>
<keyword evidence="12" id="KW-0539">Nucleus</keyword>
<dbReference type="CDD" id="cd18788">
    <property type="entry name" value="SF2_C_XPD"/>
    <property type="match status" value="1"/>
</dbReference>
<dbReference type="Pfam" id="PF06733">
    <property type="entry name" value="DEAD_2"/>
    <property type="match status" value="1"/>
</dbReference>
<dbReference type="GO" id="GO:0003678">
    <property type="term" value="F:DNA helicase activity"/>
    <property type="evidence" value="ECO:0007669"/>
    <property type="project" value="InterPro"/>
</dbReference>
<dbReference type="GO" id="GO:0006139">
    <property type="term" value="P:nucleobase-containing compound metabolic process"/>
    <property type="evidence" value="ECO:0007669"/>
    <property type="project" value="InterPro"/>
</dbReference>
<reference evidence="15" key="1">
    <citation type="submission" date="2022-01" db="EMBL/GenBank/DDBJ databases">
        <authorList>
            <person name="King R."/>
        </authorList>
    </citation>
    <scope>NUCLEOTIDE SEQUENCE</scope>
</reference>
<dbReference type="InterPro" id="IPR013020">
    <property type="entry name" value="Rad3/Chl1-like"/>
</dbReference>
<dbReference type="NCBIfam" id="TIGR00604">
    <property type="entry name" value="rad3"/>
    <property type="match status" value="1"/>
</dbReference>
<evidence type="ECO:0000256" key="11">
    <source>
        <dbReference type="ARBA" id="ARBA00023235"/>
    </source>
</evidence>
<keyword evidence="13" id="KW-0175">Coiled coil</keyword>
<evidence type="ECO:0000256" key="3">
    <source>
        <dbReference type="ARBA" id="ARBA00008435"/>
    </source>
</evidence>
<proteinExistence type="inferred from homology"/>
<evidence type="ECO:0000256" key="10">
    <source>
        <dbReference type="ARBA" id="ARBA00023014"/>
    </source>
</evidence>
<dbReference type="EMBL" id="OV725077">
    <property type="protein sequence ID" value="CAH1389749.1"/>
    <property type="molecule type" value="Genomic_DNA"/>
</dbReference>